<evidence type="ECO:0000313" key="9">
    <source>
        <dbReference type="EMBL" id="GMH29667.1"/>
    </source>
</evidence>
<dbReference type="PANTHER" id="PTHR13803">
    <property type="entry name" value="SEC24-RELATED PROTEIN"/>
    <property type="match status" value="1"/>
</dbReference>
<feature type="compositionally biased region" description="Polar residues" evidence="7">
    <location>
        <begin position="281"/>
        <end position="304"/>
    </location>
</feature>
<organism evidence="9 10">
    <name type="scientific">Nepenthes gracilis</name>
    <name type="common">Slender pitcher plant</name>
    <dbReference type="NCBI Taxonomy" id="150966"/>
    <lineage>
        <taxon>Eukaryota</taxon>
        <taxon>Viridiplantae</taxon>
        <taxon>Streptophyta</taxon>
        <taxon>Embryophyta</taxon>
        <taxon>Tracheophyta</taxon>
        <taxon>Spermatophyta</taxon>
        <taxon>Magnoliopsida</taxon>
        <taxon>eudicotyledons</taxon>
        <taxon>Gunneridae</taxon>
        <taxon>Pentapetalae</taxon>
        <taxon>Caryophyllales</taxon>
        <taxon>Nepenthaceae</taxon>
        <taxon>Nepenthes</taxon>
    </lineage>
</organism>
<dbReference type="GO" id="GO:1990904">
    <property type="term" value="C:ribonucleoprotein complex"/>
    <property type="evidence" value="ECO:0007669"/>
    <property type="project" value="UniProtKB-KW"/>
</dbReference>
<dbReference type="InterPro" id="IPR036174">
    <property type="entry name" value="Znf_Sec23_Sec24_sf"/>
</dbReference>
<evidence type="ECO:0000259" key="8">
    <source>
        <dbReference type="SMART" id="SM01386"/>
    </source>
</evidence>
<dbReference type="FunFam" id="1.10.287.10:FF:000003">
    <property type="entry name" value="40S ribosomal protein S13"/>
    <property type="match status" value="1"/>
</dbReference>
<accession>A0AAD3Y4W1</accession>
<sequence>MAAPVPPGAPRPNNPYSSPLPATYNANLYQIPDSSLSQNFQNLQINQPQNVVTSSSSLGPIRPPPSGLAPPFLAPASAPLGNLPGSSAISRPGPPPPGAVPRAVTPPVGPPQNIIQSNIAPGRPSSGPLGSQPPPFAFRPPPPGSMSSSTIGPPTGAPSSGFPTSQVMRPPSGARPSGFGSPPLTATGPVAPTSSSPGPFSNGPPTYSAGTLPGTFPGGSHFPSSGGVQQPLIGPPGPPSTTTARPLPQAPTVRSLMGSAAASSPGGPPAPSLQPASPFSTTPQGVIPSSSSPFGSQPWTTQPRQGAPPLAIPGSAQPPRMFGMPPPLPGQTMAAMPPPMPQAGASMTAPSKIDPNQIPHPVPSSSVILHETRQGDQANPPPPATSEYIVRDTGNCSPRYMRCTINQIPRTADLLVTSGMQLALLVQPFALPHPSEEPIQVVDFGEGGPLRCSRCKGYINPFMKFIDQGRRFICNLCGFTDETPRDYHCNLGPDGQRRDADERPELCRGTVEFFASKEYMVRDPMPAVFFFLVDVSLNAIQTGATAAACSAINQVLADLPEGPRTMVGIATFDSTIHFYNLKRALQQPLMLIVPDVQDVYTPLETDVVVQLSECRQHLELLLENIPTMFQSNKTADSAFGAAIKAAFLAMKRTGGKLLVFQSVLPSVGIGALSARDAEGRSNTSSGEKEAHKLLQPADRTMKEMAIEFAEYQVCVDVFITAQFYMDIASISVVPRTTGGQVYYYYPFSALSDTAKLYNDLRWNVSRPQGFEAVMRVRCSQGVQVQEYTGNFCKRIPTDVDLPGIDCDKTIMVTLKHDDKLQDGSECAFQCALLYTTVYGQRRIRVTNLSLPCTSTLSNLFRSADLDTQFACFLKQAATEIPTTPLLQVREQVTNHCVNILHSYRKFCATVSSTGQLILPEALKLLPLYTLALIKSTGLRTDGRIDDRSFWINYVSSLPTPLAVPLVYPRMITVHDLGSKEMDGSLIPPAIPLSSEHLSDEGIYLIENGIDALIYVGGSVDPLILQQLFGTSSVDEIPAQFVLQQYDNPLSKKFNEVINEIRRQRCSYLRLKLCKKGDSSGMLFLSYMVEDKSHAGLSYVEFLSVDNFSATSDAVMGRMHSRGKGISASALPYKRTPPSWLKISAQDVEENICKFAKKGLTPSQIGVILRDSHGIAQVNSVTGSKILRILKAHGLAPEIPEDLYHLIKKAVAVRKHLERNRKDKDSKFRLILVESRIHRLARYYKKTKKLPPVWKYESTTASTLVA</sequence>
<dbReference type="GO" id="GO:0008270">
    <property type="term" value="F:zinc ion binding"/>
    <property type="evidence" value="ECO:0007669"/>
    <property type="project" value="InterPro"/>
</dbReference>
<evidence type="ECO:0000256" key="6">
    <source>
        <dbReference type="ARBA" id="ARBA00023274"/>
    </source>
</evidence>
<dbReference type="SUPFAM" id="SSF82919">
    <property type="entry name" value="Zn-finger domain of Sec23/24"/>
    <property type="match status" value="1"/>
</dbReference>
<dbReference type="Pfam" id="PF04810">
    <property type="entry name" value="zf-Sec23_Sec24"/>
    <property type="match status" value="1"/>
</dbReference>
<dbReference type="InterPro" id="IPR036180">
    <property type="entry name" value="Gelsolin-like_dom_sf"/>
</dbReference>
<dbReference type="GO" id="GO:0003735">
    <property type="term" value="F:structural constituent of ribosome"/>
    <property type="evidence" value="ECO:0007669"/>
    <property type="project" value="InterPro"/>
</dbReference>
<comment type="similarity">
    <text evidence="1">Belongs to the SEC23/SEC24 family. SEC24 subfamily.</text>
</comment>
<dbReference type="Gene3D" id="3.40.50.410">
    <property type="entry name" value="von Willebrand factor, type A domain"/>
    <property type="match status" value="1"/>
</dbReference>
<dbReference type="InterPro" id="IPR036175">
    <property type="entry name" value="Sec23/24_helical_dom_sf"/>
</dbReference>
<keyword evidence="4" id="KW-0653">Protein transport</keyword>
<feature type="compositionally biased region" description="Pro residues" evidence="7">
    <location>
        <begin position="1"/>
        <end position="13"/>
    </location>
</feature>
<dbReference type="SMART" id="SM01387">
    <property type="entry name" value="Ribosomal_S15"/>
    <property type="match status" value="1"/>
</dbReference>
<dbReference type="Gene3D" id="4.10.860.130">
    <property type="match status" value="1"/>
</dbReference>
<dbReference type="InterPro" id="IPR006900">
    <property type="entry name" value="Sec23/24_helical_dom"/>
</dbReference>
<dbReference type="GO" id="GO:0005840">
    <property type="term" value="C:ribosome"/>
    <property type="evidence" value="ECO:0007669"/>
    <property type="project" value="UniProtKB-KW"/>
</dbReference>
<comment type="similarity">
    <text evidence="2">Belongs to the universal ribosomal protein uS15 family.</text>
</comment>
<dbReference type="GO" id="GO:0030127">
    <property type="term" value="C:COPII vesicle coat"/>
    <property type="evidence" value="ECO:0007669"/>
    <property type="project" value="InterPro"/>
</dbReference>
<dbReference type="InterPro" id="IPR009068">
    <property type="entry name" value="uS15_NS1_RNA-bd_sf"/>
</dbReference>
<name>A0AAD3Y4W1_NEPGR</name>
<dbReference type="InterPro" id="IPR036465">
    <property type="entry name" value="vWFA_dom_sf"/>
</dbReference>
<dbReference type="FunFam" id="4.10.860.130:FF:000001">
    <property type="entry name" value="40S ribosomal protein S13"/>
    <property type="match status" value="1"/>
</dbReference>
<dbReference type="SMART" id="SM01386">
    <property type="entry name" value="Ribosomal_S13_N"/>
    <property type="match status" value="1"/>
</dbReference>
<feature type="compositionally biased region" description="Pro residues" evidence="7">
    <location>
        <begin position="131"/>
        <end position="144"/>
    </location>
</feature>
<dbReference type="InterPro" id="IPR000589">
    <property type="entry name" value="Ribosomal_uS15"/>
</dbReference>
<dbReference type="Gene3D" id="2.60.40.1670">
    <property type="entry name" value="beta-sandwich domain of Sec23/24"/>
    <property type="match status" value="1"/>
</dbReference>
<feature type="compositionally biased region" description="Polar residues" evidence="7">
    <location>
        <begin position="145"/>
        <end position="167"/>
    </location>
</feature>
<dbReference type="SUPFAM" id="SSF82754">
    <property type="entry name" value="C-terminal, gelsolin-like domain of Sec23/24"/>
    <property type="match status" value="1"/>
</dbReference>
<dbReference type="InterPro" id="IPR023029">
    <property type="entry name" value="Ribosomal_uS15_arc_euk"/>
</dbReference>
<evidence type="ECO:0000256" key="1">
    <source>
        <dbReference type="ARBA" id="ARBA00008334"/>
    </source>
</evidence>
<dbReference type="GO" id="GO:0006886">
    <property type="term" value="P:intracellular protein transport"/>
    <property type="evidence" value="ECO:0007669"/>
    <property type="project" value="InterPro"/>
</dbReference>
<dbReference type="InterPro" id="IPR012990">
    <property type="entry name" value="Beta-sandwich_Sec23_24"/>
</dbReference>
<dbReference type="EMBL" id="BSYO01000036">
    <property type="protein sequence ID" value="GMH29667.1"/>
    <property type="molecule type" value="Genomic_DNA"/>
</dbReference>
<dbReference type="InterPro" id="IPR012606">
    <property type="entry name" value="Ribosomal_uS15_N"/>
</dbReference>
<dbReference type="InterPro" id="IPR007123">
    <property type="entry name" value="Gelsolin-like_dom"/>
</dbReference>
<dbReference type="SUPFAM" id="SSF47060">
    <property type="entry name" value="S15/NS1 RNA-binding domain"/>
    <property type="match status" value="1"/>
</dbReference>
<dbReference type="InterPro" id="IPR041742">
    <property type="entry name" value="Sec24-like_trunk_dom"/>
</dbReference>
<dbReference type="Gene3D" id="2.30.30.380">
    <property type="entry name" value="Zn-finger domain of Sec23/24"/>
    <property type="match status" value="1"/>
</dbReference>
<feature type="domain" description="Small ribosomal subunit protein uS15 N-terminal" evidence="8">
    <location>
        <begin position="1115"/>
        <end position="1174"/>
    </location>
</feature>
<evidence type="ECO:0000313" key="10">
    <source>
        <dbReference type="Proteomes" id="UP001279734"/>
    </source>
</evidence>
<proteinExistence type="inferred from homology"/>
<evidence type="ECO:0000256" key="4">
    <source>
        <dbReference type="ARBA" id="ARBA00022927"/>
    </source>
</evidence>
<feature type="compositionally biased region" description="Low complexity" evidence="7">
    <location>
        <begin position="213"/>
        <end position="227"/>
    </location>
</feature>
<dbReference type="GO" id="GO:0000149">
    <property type="term" value="F:SNARE binding"/>
    <property type="evidence" value="ECO:0007669"/>
    <property type="project" value="TreeGrafter"/>
</dbReference>
<dbReference type="PANTHER" id="PTHR13803:SF4">
    <property type="entry name" value="SECRETORY 24CD, ISOFORM C"/>
    <property type="match status" value="1"/>
</dbReference>
<dbReference type="CDD" id="cd01479">
    <property type="entry name" value="Sec24-like"/>
    <property type="match status" value="1"/>
</dbReference>
<dbReference type="Gene3D" id="1.20.120.730">
    <property type="entry name" value="Sec23/Sec24 helical domain"/>
    <property type="match status" value="1"/>
</dbReference>
<dbReference type="HAMAP" id="MF_01343_A">
    <property type="entry name" value="Ribosomal_uS15_A"/>
    <property type="match status" value="1"/>
</dbReference>
<dbReference type="InterPro" id="IPR029006">
    <property type="entry name" value="ADF-H/Gelsolin-like_dom_sf"/>
</dbReference>
<dbReference type="GO" id="GO:0070971">
    <property type="term" value="C:endoplasmic reticulum exit site"/>
    <property type="evidence" value="ECO:0007669"/>
    <property type="project" value="TreeGrafter"/>
</dbReference>
<dbReference type="NCBIfam" id="NF006331">
    <property type="entry name" value="PRK08561.1"/>
    <property type="match status" value="1"/>
</dbReference>
<feature type="region of interest" description="Disordered" evidence="7">
    <location>
        <begin position="47"/>
        <end position="364"/>
    </location>
</feature>
<feature type="compositionally biased region" description="Low complexity" evidence="7">
    <location>
        <begin position="192"/>
        <end position="206"/>
    </location>
</feature>
<dbReference type="InterPro" id="IPR006896">
    <property type="entry name" value="Sec23/24_trunk_dom"/>
</dbReference>
<dbReference type="SUPFAM" id="SSF81995">
    <property type="entry name" value="beta-sandwich domain of Sec23/24"/>
    <property type="match status" value="1"/>
</dbReference>
<feature type="compositionally biased region" description="Low complexity" evidence="7">
    <location>
        <begin position="121"/>
        <end position="130"/>
    </location>
</feature>
<dbReference type="Pfam" id="PF04815">
    <property type="entry name" value="Sec23_helical"/>
    <property type="match status" value="1"/>
</dbReference>
<dbReference type="Pfam" id="PF00312">
    <property type="entry name" value="Ribosomal_S15"/>
    <property type="match status" value="1"/>
</dbReference>
<dbReference type="Proteomes" id="UP001279734">
    <property type="component" value="Unassembled WGS sequence"/>
</dbReference>
<keyword evidence="6" id="KW-0687">Ribonucleoprotein</keyword>
<dbReference type="CDD" id="cd00353">
    <property type="entry name" value="Ribosomal_S15p_S13e"/>
    <property type="match status" value="1"/>
</dbReference>
<dbReference type="SUPFAM" id="SSF81811">
    <property type="entry name" value="Helical domain of Sec23/24"/>
    <property type="match status" value="1"/>
</dbReference>
<dbReference type="Gene3D" id="3.40.20.10">
    <property type="entry name" value="Severin"/>
    <property type="match status" value="1"/>
</dbReference>
<dbReference type="Pfam" id="PF08069">
    <property type="entry name" value="Ribosomal_S13_N"/>
    <property type="match status" value="1"/>
</dbReference>
<reference evidence="9" key="1">
    <citation type="submission" date="2023-05" db="EMBL/GenBank/DDBJ databases">
        <title>Nepenthes gracilis genome sequencing.</title>
        <authorList>
            <person name="Fukushima K."/>
        </authorList>
    </citation>
    <scope>NUCLEOTIDE SEQUENCE</scope>
    <source>
        <strain evidence="9">SING2019-196</strain>
    </source>
</reference>
<keyword evidence="5" id="KW-0689">Ribosomal protein</keyword>
<dbReference type="Gene3D" id="1.10.287.10">
    <property type="entry name" value="S15/NS1, RNA-binding"/>
    <property type="match status" value="1"/>
</dbReference>
<feature type="compositionally biased region" description="Polar residues" evidence="7">
    <location>
        <begin position="47"/>
        <end position="58"/>
    </location>
</feature>
<dbReference type="Pfam" id="PF00626">
    <property type="entry name" value="Gelsolin"/>
    <property type="match status" value="1"/>
</dbReference>
<keyword evidence="3" id="KW-0813">Transport</keyword>
<dbReference type="Pfam" id="PF04811">
    <property type="entry name" value="Sec23_trunk"/>
    <property type="match status" value="1"/>
</dbReference>
<dbReference type="AlphaFoldDB" id="A0AAD3Y4W1"/>
<dbReference type="Pfam" id="PF08033">
    <property type="entry name" value="Sec23_BS"/>
    <property type="match status" value="1"/>
</dbReference>
<dbReference type="InterPro" id="IPR006895">
    <property type="entry name" value="Znf_Sec23_Sec24"/>
</dbReference>
<dbReference type="SUPFAM" id="SSF53300">
    <property type="entry name" value="vWA-like"/>
    <property type="match status" value="1"/>
</dbReference>
<protein>
    <recommendedName>
        <fullName evidence="8">Small ribosomal subunit protein uS15 N-terminal domain-containing protein</fullName>
    </recommendedName>
</protein>
<comment type="caution">
    <text evidence="9">The sequence shown here is derived from an EMBL/GenBank/DDBJ whole genome shotgun (WGS) entry which is preliminary data.</text>
</comment>
<feature type="compositionally biased region" description="Low complexity" evidence="7">
    <location>
        <begin position="69"/>
        <end position="91"/>
    </location>
</feature>
<dbReference type="PROSITE" id="PS00362">
    <property type="entry name" value="RIBOSOMAL_S15"/>
    <property type="match status" value="1"/>
</dbReference>
<evidence type="ECO:0000256" key="3">
    <source>
        <dbReference type="ARBA" id="ARBA00022448"/>
    </source>
</evidence>
<dbReference type="GO" id="GO:0006412">
    <property type="term" value="P:translation"/>
    <property type="evidence" value="ECO:0007669"/>
    <property type="project" value="InterPro"/>
</dbReference>
<evidence type="ECO:0000256" key="5">
    <source>
        <dbReference type="ARBA" id="ARBA00022980"/>
    </source>
</evidence>
<dbReference type="GO" id="GO:0090110">
    <property type="term" value="P:COPII-coated vesicle cargo loading"/>
    <property type="evidence" value="ECO:0007669"/>
    <property type="project" value="TreeGrafter"/>
</dbReference>
<keyword evidence="10" id="KW-1185">Reference proteome</keyword>
<evidence type="ECO:0000256" key="2">
    <source>
        <dbReference type="ARBA" id="ARBA00008434"/>
    </source>
</evidence>
<evidence type="ECO:0000256" key="7">
    <source>
        <dbReference type="SAM" id="MobiDB-lite"/>
    </source>
</evidence>
<gene>
    <name evidence="9" type="ORF">Nepgr_031510</name>
</gene>
<feature type="region of interest" description="Disordered" evidence="7">
    <location>
        <begin position="1"/>
        <end position="24"/>
    </location>
</feature>
<dbReference type="InterPro" id="IPR050550">
    <property type="entry name" value="SEC23_SEC24_subfamily"/>
</dbReference>